<evidence type="ECO:0000313" key="3">
    <source>
        <dbReference type="Proteomes" id="UP001154282"/>
    </source>
</evidence>
<comment type="caution">
    <text evidence="2">The sequence shown here is derived from an EMBL/GenBank/DDBJ whole genome shotgun (WGS) entry which is preliminary data.</text>
</comment>
<organism evidence="2 3">
    <name type="scientific">Linum tenue</name>
    <dbReference type="NCBI Taxonomy" id="586396"/>
    <lineage>
        <taxon>Eukaryota</taxon>
        <taxon>Viridiplantae</taxon>
        <taxon>Streptophyta</taxon>
        <taxon>Embryophyta</taxon>
        <taxon>Tracheophyta</taxon>
        <taxon>Spermatophyta</taxon>
        <taxon>Magnoliopsida</taxon>
        <taxon>eudicotyledons</taxon>
        <taxon>Gunneridae</taxon>
        <taxon>Pentapetalae</taxon>
        <taxon>rosids</taxon>
        <taxon>fabids</taxon>
        <taxon>Malpighiales</taxon>
        <taxon>Linaceae</taxon>
        <taxon>Linum</taxon>
    </lineage>
</organism>
<dbReference type="EMBL" id="CAMGYJ010000006">
    <property type="protein sequence ID" value="CAI0431709.1"/>
    <property type="molecule type" value="Genomic_DNA"/>
</dbReference>
<proteinExistence type="predicted"/>
<dbReference type="Proteomes" id="UP001154282">
    <property type="component" value="Unassembled WGS sequence"/>
</dbReference>
<reference evidence="2" key="1">
    <citation type="submission" date="2022-08" db="EMBL/GenBank/DDBJ databases">
        <authorList>
            <person name="Gutierrez-Valencia J."/>
        </authorList>
    </citation>
    <scope>NUCLEOTIDE SEQUENCE</scope>
</reference>
<name>A0AAV0LAS1_9ROSI</name>
<evidence type="ECO:0000313" key="2">
    <source>
        <dbReference type="EMBL" id="CAI0431709.1"/>
    </source>
</evidence>
<sequence length="60" mass="6683">KKLKSSRELLTSYHRCLLFLRSSSFDPLHAASEPDSDDDSEGGEQWVTTSRRSLSIAASL</sequence>
<feature type="compositionally biased region" description="Polar residues" evidence="1">
    <location>
        <begin position="46"/>
        <end position="60"/>
    </location>
</feature>
<evidence type="ECO:0000256" key="1">
    <source>
        <dbReference type="SAM" id="MobiDB-lite"/>
    </source>
</evidence>
<feature type="region of interest" description="Disordered" evidence="1">
    <location>
        <begin position="29"/>
        <end position="60"/>
    </location>
</feature>
<feature type="non-terminal residue" evidence="2">
    <location>
        <position position="1"/>
    </location>
</feature>
<dbReference type="AlphaFoldDB" id="A0AAV0LAS1"/>
<accession>A0AAV0LAS1</accession>
<protein>
    <submittedName>
        <fullName evidence="2">Uncharacterized protein</fullName>
    </submittedName>
</protein>
<gene>
    <name evidence="2" type="ORF">LITE_LOCUS23126</name>
</gene>
<keyword evidence="3" id="KW-1185">Reference proteome</keyword>